<evidence type="ECO:0000259" key="1">
    <source>
        <dbReference type="Pfam" id="PF12229"/>
    </source>
</evidence>
<dbReference type="RefSeq" id="WP_235119518.1">
    <property type="nucleotide sequence ID" value="NZ_CP090978.1"/>
</dbReference>
<proteinExistence type="predicted"/>
<dbReference type="InterPro" id="IPR022029">
    <property type="entry name" value="YoaR-like_PG-bd"/>
</dbReference>
<accession>A0ABY3SIH0</accession>
<dbReference type="EMBL" id="CP090978">
    <property type="protein sequence ID" value="UJF33180.1"/>
    <property type="molecule type" value="Genomic_DNA"/>
</dbReference>
<dbReference type="Pfam" id="PF12229">
    <property type="entry name" value="PG_binding_4"/>
    <property type="match status" value="1"/>
</dbReference>
<protein>
    <submittedName>
        <fullName evidence="2">Peptidoglycan binding domain-containing protein</fullName>
    </submittedName>
</protein>
<evidence type="ECO:0000313" key="2">
    <source>
        <dbReference type="EMBL" id="UJF33180.1"/>
    </source>
</evidence>
<sequence>MLSNSVYLTPARKILLLAAIVIVSASAAGGALYTYGSGQKLPSHFQVAGWNAGGMPHEVFEQQLEQRWRQISSLPVQLQSTNPEITGKTLSLEQLGIVLHREQVDRALQSLLHGSMANRISARWSLSHADLPMSASIDTNKLQAVIQQSWKEVYDHQPTAARRIVNPDDTIQYEPDRSVPRIDLVTLKKQLDSLIPPVTPGYMEQKTLQITIPLYEQPASVTVDSLKQQKIERKIAQFTTSFPPAERDGFTISDPLPQPSTICS</sequence>
<organism evidence="2 3">
    <name type="scientific">Paenibacillus hexagrammi</name>
    <dbReference type="NCBI Taxonomy" id="2908839"/>
    <lineage>
        <taxon>Bacteria</taxon>
        <taxon>Bacillati</taxon>
        <taxon>Bacillota</taxon>
        <taxon>Bacilli</taxon>
        <taxon>Bacillales</taxon>
        <taxon>Paenibacillaceae</taxon>
        <taxon>Paenibacillus</taxon>
    </lineage>
</organism>
<gene>
    <name evidence="2" type="ORF">L0M14_27175</name>
</gene>
<name>A0ABY3SIH0_9BACL</name>
<feature type="domain" description="YoaR-like putative peptidoglycan binding" evidence="1">
    <location>
        <begin position="89"/>
        <end position="193"/>
    </location>
</feature>
<dbReference type="Proteomes" id="UP001649230">
    <property type="component" value="Chromosome"/>
</dbReference>
<keyword evidence="3" id="KW-1185">Reference proteome</keyword>
<evidence type="ECO:0000313" key="3">
    <source>
        <dbReference type="Proteomes" id="UP001649230"/>
    </source>
</evidence>
<reference evidence="2 3" key="1">
    <citation type="journal article" date="2024" name="Int. J. Syst. Evol. Microbiol.">
        <title>Paenibacillus hexagrammi sp. nov., a novel bacterium isolated from the gut content of Hexagrammos agrammus.</title>
        <authorList>
            <person name="Jung H.K."/>
            <person name="Kim D.G."/>
            <person name="Zin H."/>
            <person name="Park J."/>
            <person name="Jung H."/>
            <person name="Kim Y.O."/>
            <person name="Kong H.J."/>
            <person name="Kim J.W."/>
            <person name="Kim Y.S."/>
        </authorList>
    </citation>
    <scope>NUCLEOTIDE SEQUENCE [LARGE SCALE GENOMIC DNA]</scope>
    <source>
        <strain evidence="2 3">YPD9-1</strain>
    </source>
</reference>